<dbReference type="InterPro" id="IPR000863">
    <property type="entry name" value="Sulfotransferase_dom"/>
</dbReference>
<dbReference type="EMBL" id="BDGG01000002">
    <property type="protein sequence ID" value="GAU92067.1"/>
    <property type="molecule type" value="Genomic_DNA"/>
</dbReference>
<dbReference type="STRING" id="947166.A0A1D1UXP4"/>
<dbReference type="AlphaFoldDB" id="A0A1D1UXP4"/>
<dbReference type="SUPFAM" id="SSF52540">
    <property type="entry name" value="P-loop containing nucleoside triphosphate hydrolases"/>
    <property type="match status" value="1"/>
</dbReference>
<evidence type="ECO:0000256" key="2">
    <source>
        <dbReference type="ARBA" id="ARBA00022679"/>
    </source>
</evidence>
<keyword evidence="5" id="KW-1185">Reference proteome</keyword>
<feature type="domain" description="Sulfotransferase" evidence="3">
    <location>
        <begin position="65"/>
        <end position="338"/>
    </location>
</feature>
<dbReference type="Gene3D" id="3.40.50.300">
    <property type="entry name" value="P-loop containing nucleotide triphosphate hydrolases"/>
    <property type="match status" value="1"/>
</dbReference>
<organism evidence="4 5">
    <name type="scientific">Ramazzottius varieornatus</name>
    <name type="common">Water bear</name>
    <name type="synonym">Tardigrade</name>
    <dbReference type="NCBI Taxonomy" id="947166"/>
    <lineage>
        <taxon>Eukaryota</taxon>
        <taxon>Metazoa</taxon>
        <taxon>Ecdysozoa</taxon>
        <taxon>Tardigrada</taxon>
        <taxon>Eutardigrada</taxon>
        <taxon>Parachela</taxon>
        <taxon>Hypsibioidea</taxon>
        <taxon>Ramazzottiidae</taxon>
        <taxon>Ramazzottius</taxon>
    </lineage>
</organism>
<gene>
    <name evidence="4" type="primary">RvY_04205</name>
    <name evidence="4" type="synonym">RvY_04205.1</name>
    <name evidence="4" type="ORF">RvY_04205-1</name>
</gene>
<evidence type="ECO:0000313" key="5">
    <source>
        <dbReference type="Proteomes" id="UP000186922"/>
    </source>
</evidence>
<dbReference type="OrthoDB" id="205623at2759"/>
<sequence length="356" mass="40628">MAALDNLPSDRKYNIKNQLAGLVEHAKTNKRSVGKDGFLSRHGSCFTIYPMSLAVPDFEKFQAHPDDLVICGIAKSGKIFSLELVSTTMDCLGGALGASRFCALIGMIMQDADPDYLYREPDLQEKVPWLDFCTAVNAEGPRGIEQISLIAPPRAYWTRYAFDGLPSSIHQSGAKIVYHLRHPKDTLITLYHHYLARKERMSFSGELEEMIQWLVSDNIYCGPWFDHILSYWNHRNDPNVFICSYEDVSRDPKKAIKDLATFLNKPLTEQQVETVAYHTHFDQMRINSLANHESNNSVGEFDFEAAKFMRSGKVGGWKKHLSHDQNSRINAWMEKNMQRPELAGLAERFSETFKIE</sequence>
<reference evidence="4 5" key="1">
    <citation type="journal article" date="2016" name="Nat. Commun.">
        <title>Extremotolerant tardigrade genome and improved radiotolerance of human cultured cells by tardigrade-unique protein.</title>
        <authorList>
            <person name="Hashimoto T."/>
            <person name="Horikawa D.D."/>
            <person name="Saito Y."/>
            <person name="Kuwahara H."/>
            <person name="Kozuka-Hata H."/>
            <person name="Shin-I T."/>
            <person name="Minakuchi Y."/>
            <person name="Ohishi K."/>
            <person name="Motoyama A."/>
            <person name="Aizu T."/>
            <person name="Enomoto A."/>
            <person name="Kondo K."/>
            <person name="Tanaka S."/>
            <person name="Hara Y."/>
            <person name="Koshikawa S."/>
            <person name="Sagara H."/>
            <person name="Miura T."/>
            <person name="Yokobori S."/>
            <person name="Miyagawa K."/>
            <person name="Suzuki Y."/>
            <person name="Kubo T."/>
            <person name="Oyama M."/>
            <person name="Kohara Y."/>
            <person name="Fujiyama A."/>
            <person name="Arakawa K."/>
            <person name="Katayama T."/>
            <person name="Toyoda A."/>
            <person name="Kunieda T."/>
        </authorList>
    </citation>
    <scope>NUCLEOTIDE SEQUENCE [LARGE SCALE GENOMIC DNA]</scope>
    <source>
        <strain evidence="4 5">YOKOZUNA-1</strain>
    </source>
</reference>
<proteinExistence type="inferred from homology"/>
<dbReference type="PANTHER" id="PTHR11783">
    <property type="entry name" value="SULFOTRANSFERASE SULT"/>
    <property type="match status" value="1"/>
</dbReference>
<comment type="caution">
    <text evidence="4">The sequence shown here is derived from an EMBL/GenBank/DDBJ whole genome shotgun (WGS) entry which is preliminary data.</text>
</comment>
<keyword evidence="2" id="KW-0808">Transferase</keyword>
<evidence type="ECO:0000256" key="1">
    <source>
        <dbReference type="ARBA" id="ARBA00005771"/>
    </source>
</evidence>
<dbReference type="Pfam" id="PF00685">
    <property type="entry name" value="Sulfotransfer_1"/>
    <property type="match status" value="1"/>
</dbReference>
<dbReference type="Proteomes" id="UP000186922">
    <property type="component" value="Unassembled WGS sequence"/>
</dbReference>
<comment type="similarity">
    <text evidence="1">Belongs to the sulfotransferase 1 family.</text>
</comment>
<accession>A0A1D1UXP4</accession>
<name>A0A1D1UXP4_RAMVA</name>
<dbReference type="InterPro" id="IPR027417">
    <property type="entry name" value="P-loop_NTPase"/>
</dbReference>
<protein>
    <recommendedName>
        <fullName evidence="3">Sulfotransferase domain-containing protein</fullName>
    </recommendedName>
</protein>
<evidence type="ECO:0000313" key="4">
    <source>
        <dbReference type="EMBL" id="GAU92067.1"/>
    </source>
</evidence>
<dbReference type="GO" id="GO:0008146">
    <property type="term" value="F:sulfotransferase activity"/>
    <property type="evidence" value="ECO:0007669"/>
    <property type="project" value="InterPro"/>
</dbReference>
<evidence type="ECO:0000259" key="3">
    <source>
        <dbReference type="Pfam" id="PF00685"/>
    </source>
</evidence>